<dbReference type="EMBL" id="MU629445">
    <property type="protein sequence ID" value="KAJ1257051.1"/>
    <property type="molecule type" value="Genomic_DNA"/>
</dbReference>
<keyword evidence="3" id="KW-1185">Reference proteome</keyword>
<evidence type="ECO:0000313" key="2">
    <source>
        <dbReference type="EMBL" id="KAJ1257051.1"/>
    </source>
</evidence>
<evidence type="ECO:0000313" key="3">
    <source>
        <dbReference type="Proteomes" id="UP001164776"/>
    </source>
</evidence>
<accession>A0A9W8CGS5</accession>
<keyword evidence="1" id="KW-1133">Transmembrane helix</keyword>
<evidence type="ECO:0000256" key="1">
    <source>
        <dbReference type="SAM" id="Phobius"/>
    </source>
</evidence>
<feature type="transmembrane region" description="Helical" evidence="1">
    <location>
        <begin position="89"/>
        <end position="107"/>
    </location>
</feature>
<organism evidence="2 3">
    <name type="scientific">Paspalum vaginatum</name>
    <name type="common">seashore paspalum</name>
    <dbReference type="NCBI Taxonomy" id="158149"/>
    <lineage>
        <taxon>Eukaryota</taxon>
        <taxon>Viridiplantae</taxon>
        <taxon>Streptophyta</taxon>
        <taxon>Embryophyta</taxon>
        <taxon>Tracheophyta</taxon>
        <taxon>Spermatophyta</taxon>
        <taxon>Magnoliopsida</taxon>
        <taxon>Liliopsida</taxon>
        <taxon>Poales</taxon>
        <taxon>Poaceae</taxon>
        <taxon>PACMAD clade</taxon>
        <taxon>Panicoideae</taxon>
        <taxon>Andropogonodae</taxon>
        <taxon>Paspaleae</taxon>
        <taxon>Paspalinae</taxon>
        <taxon>Paspalum</taxon>
    </lineage>
</organism>
<sequence length="130" mass="14924">MISSRMWKFTLPPFTYFGTPILTQPPFMRISAGVDSLCVTKIQETVPLNFLNSPPQCRQNTGILGFSNSSIWTSLKLPNSITGFMVPDILTYMIFIFICHTHILLYFCSYQRETPNLCHHLPQRIQLPPN</sequence>
<keyword evidence="1" id="KW-0812">Transmembrane</keyword>
<reference evidence="2 3" key="1">
    <citation type="submission" date="2022-10" db="EMBL/GenBank/DDBJ databases">
        <title>WGS assembly of Paspalum vaginatum 540-79.</title>
        <authorList>
            <person name="Sun G."/>
            <person name="Wase N."/>
            <person name="Shu S."/>
            <person name="Jenkins J."/>
            <person name="Zhou B."/>
            <person name="Torres-Rodriguez J."/>
            <person name="Chen C."/>
            <person name="Sandor L."/>
            <person name="Plott C."/>
            <person name="Yoshinga Y."/>
            <person name="Daum C."/>
            <person name="Qi P."/>
            <person name="Barry K."/>
            <person name="Lipzen A."/>
            <person name="Berry L."/>
            <person name="Pedersen C."/>
            <person name="Gottilla T."/>
            <person name="Foltz A."/>
            <person name="Yu H."/>
            <person name="O'Malley R."/>
            <person name="Zhang C."/>
            <person name="Devos K."/>
            <person name="Sigmon B."/>
            <person name="Yu B."/>
            <person name="Obata T."/>
            <person name="Schmutz J."/>
            <person name="Schnable J."/>
        </authorList>
    </citation>
    <scope>NUCLEOTIDE SEQUENCE [LARGE SCALE GENOMIC DNA]</scope>
    <source>
        <strain evidence="3">cv. 540-79</strain>
    </source>
</reference>
<gene>
    <name evidence="2" type="ORF">BS78_K229700</name>
</gene>
<dbReference type="Proteomes" id="UP001164776">
    <property type="component" value="Unassembled WGS sequence"/>
</dbReference>
<comment type="caution">
    <text evidence="2">The sequence shown here is derived from an EMBL/GenBank/DDBJ whole genome shotgun (WGS) entry which is preliminary data.</text>
</comment>
<dbReference type="AlphaFoldDB" id="A0A9W8CGS5"/>
<protein>
    <submittedName>
        <fullName evidence="2">Uncharacterized protein</fullName>
    </submittedName>
</protein>
<keyword evidence="1" id="KW-0472">Membrane</keyword>
<proteinExistence type="predicted"/>
<name>A0A9W8CGS5_9POAL</name>